<organism evidence="10 11">
    <name type="scientific">candidate division WOR-3 bacterium JGI_Cruoil_03_44_89</name>
    <dbReference type="NCBI Taxonomy" id="1973748"/>
    <lineage>
        <taxon>Bacteria</taxon>
        <taxon>Bacteria division WOR-3</taxon>
    </lineage>
</organism>
<feature type="binding site" evidence="7">
    <location>
        <position position="8"/>
    </location>
    <ligand>
        <name>a divalent metal cation</name>
        <dbReference type="ChEBI" id="CHEBI:60240"/>
    </ligand>
</feature>
<comment type="catalytic activity">
    <reaction evidence="1 7 8">
        <text>4-CDP-2-C-methyl-D-erythritol 2-phosphate = 2-C-methyl-D-erythritol 2,4-cyclic diphosphate + CMP</text>
        <dbReference type="Rhea" id="RHEA:23864"/>
        <dbReference type="ChEBI" id="CHEBI:57919"/>
        <dbReference type="ChEBI" id="CHEBI:58483"/>
        <dbReference type="ChEBI" id="CHEBI:60377"/>
        <dbReference type="EC" id="4.6.1.12"/>
    </reaction>
</comment>
<name>A0A235BNR3_UNCW3</name>
<dbReference type="UniPathway" id="UPA00056">
    <property type="reaction ID" value="UER00095"/>
</dbReference>
<feature type="binding site" evidence="7">
    <location>
        <begin position="8"/>
        <end position="10"/>
    </location>
    <ligand>
        <name>4-CDP-2-C-methyl-D-erythritol 2-phosphate</name>
        <dbReference type="ChEBI" id="CHEBI:57919"/>
    </ligand>
</feature>
<dbReference type="PROSITE" id="PS01350">
    <property type="entry name" value="ISPF"/>
    <property type="match status" value="1"/>
</dbReference>
<comment type="pathway">
    <text evidence="2 7">Isoprenoid biosynthesis; isopentenyl diphosphate biosynthesis via DXP pathway; isopentenyl diphosphate from 1-deoxy-D-xylulose 5-phosphate: step 4/6.</text>
</comment>
<evidence type="ECO:0000256" key="2">
    <source>
        <dbReference type="ARBA" id="ARBA00004709"/>
    </source>
</evidence>
<comment type="cofactor">
    <cofactor evidence="7">
        <name>a divalent metal cation</name>
        <dbReference type="ChEBI" id="CHEBI:60240"/>
    </cofactor>
    <text evidence="7">Binds 1 divalent metal cation per subunit.</text>
</comment>
<evidence type="ECO:0000256" key="5">
    <source>
        <dbReference type="ARBA" id="ARBA00023229"/>
    </source>
</evidence>
<dbReference type="PANTHER" id="PTHR43181">
    <property type="entry name" value="2-C-METHYL-D-ERYTHRITOL 2,4-CYCLODIPHOSPHATE SYNTHASE, CHLOROPLASTIC"/>
    <property type="match status" value="1"/>
</dbReference>
<keyword evidence="5 7" id="KW-0414">Isoprene biosynthesis</keyword>
<dbReference type="GO" id="GO:0016114">
    <property type="term" value="P:terpenoid biosynthetic process"/>
    <property type="evidence" value="ECO:0007669"/>
    <property type="project" value="InterPro"/>
</dbReference>
<keyword evidence="6 7" id="KW-0456">Lyase</keyword>
<dbReference type="PANTHER" id="PTHR43181:SF1">
    <property type="entry name" value="2-C-METHYL-D-ERYTHRITOL 2,4-CYCLODIPHOSPHATE SYNTHASE, CHLOROPLASTIC"/>
    <property type="match status" value="1"/>
</dbReference>
<evidence type="ECO:0000256" key="4">
    <source>
        <dbReference type="ARBA" id="ARBA00022723"/>
    </source>
</evidence>
<comment type="similarity">
    <text evidence="7 8">Belongs to the IspF family.</text>
</comment>
<evidence type="ECO:0000259" key="9">
    <source>
        <dbReference type="Pfam" id="PF02542"/>
    </source>
</evidence>
<dbReference type="SUPFAM" id="SSF69765">
    <property type="entry name" value="IpsF-like"/>
    <property type="match status" value="1"/>
</dbReference>
<keyword evidence="4 7" id="KW-0479">Metal-binding</keyword>
<dbReference type="GO" id="GO:0019288">
    <property type="term" value="P:isopentenyl diphosphate biosynthetic process, methylerythritol 4-phosphate pathway"/>
    <property type="evidence" value="ECO:0007669"/>
    <property type="project" value="UniProtKB-UniRule"/>
</dbReference>
<comment type="subunit">
    <text evidence="7">Homotrimer.</text>
</comment>
<feature type="binding site" evidence="7">
    <location>
        <begin position="34"/>
        <end position="35"/>
    </location>
    <ligand>
        <name>4-CDP-2-C-methyl-D-erythritol 2-phosphate</name>
        <dbReference type="ChEBI" id="CHEBI:57919"/>
    </ligand>
</feature>
<evidence type="ECO:0000256" key="8">
    <source>
        <dbReference type="RuleBase" id="RU004395"/>
    </source>
</evidence>
<comment type="caution">
    <text evidence="10">The sequence shown here is derived from an EMBL/GenBank/DDBJ whole genome shotgun (WGS) entry which is preliminary data.</text>
</comment>
<sequence>MRIGIGYDVHRFTPGRPLVLGGVEIPYEMGLLAHSDGDVLLHSVGDAILGAYSMGDLGRHFPDTDEKWRGISSVSILEEIVRMTGAQVIHMDSVVVCERPKLRPYIPKMRGKIAGVLGISVGAVSVKATTEEGLILRGEGIAAYSVVLCS</sequence>
<dbReference type="HAMAP" id="MF_00107">
    <property type="entry name" value="IspF"/>
    <property type="match status" value="1"/>
</dbReference>
<dbReference type="InterPro" id="IPR020555">
    <property type="entry name" value="MECDP_synthase_CS"/>
</dbReference>
<dbReference type="InterPro" id="IPR003526">
    <property type="entry name" value="MECDP_synthase"/>
</dbReference>
<dbReference type="GO" id="GO:0046872">
    <property type="term" value="F:metal ion binding"/>
    <property type="evidence" value="ECO:0007669"/>
    <property type="project" value="UniProtKB-KW"/>
</dbReference>
<feature type="domain" description="2-C-methyl-D-erythritol 2,4-cyclodiphosphate synthase" evidence="9">
    <location>
        <begin position="1"/>
        <end position="149"/>
    </location>
</feature>
<dbReference type="AlphaFoldDB" id="A0A235BNR3"/>
<feature type="binding site" evidence="7">
    <location>
        <position position="137"/>
    </location>
    <ligand>
        <name>4-CDP-2-C-methyl-D-erythritol 2-phosphate</name>
        <dbReference type="ChEBI" id="CHEBI:57919"/>
    </ligand>
</feature>
<dbReference type="Gene3D" id="3.30.1330.50">
    <property type="entry name" value="2-C-methyl-D-erythritol 2,4-cyclodiphosphate synthase"/>
    <property type="match status" value="1"/>
</dbReference>
<proteinExistence type="inferred from homology"/>
<evidence type="ECO:0000313" key="11">
    <source>
        <dbReference type="Proteomes" id="UP000215215"/>
    </source>
</evidence>
<dbReference type="NCBIfam" id="TIGR00151">
    <property type="entry name" value="ispF"/>
    <property type="match status" value="1"/>
</dbReference>
<dbReference type="EMBL" id="NOZQ01000225">
    <property type="protein sequence ID" value="OYD13679.1"/>
    <property type="molecule type" value="Genomic_DNA"/>
</dbReference>
<evidence type="ECO:0000256" key="1">
    <source>
        <dbReference type="ARBA" id="ARBA00000200"/>
    </source>
</evidence>
<feature type="binding site" evidence="7">
    <location>
        <position position="10"/>
    </location>
    <ligand>
        <name>a divalent metal cation</name>
        <dbReference type="ChEBI" id="CHEBI:60240"/>
    </ligand>
</feature>
<feature type="binding site" evidence="7">
    <location>
        <begin position="61"/>
        <end position="65"/>
    </location>
    <ligand>
        <name>4-CDP-2-C-methyl-D-erythritol 2-phosphate</name>
        <dbReference type="ChEBI" id="CHEBI:57919"/>
    </ligand>
</feature>
<feature type="binding site" evidence="7">
    <location>
        <begin position="129"/>
        <end position="132"/>
    </location>
    <ligand>
        <name>4-CDP-2-C-methyl-D-erythritol 2-phosphate</name>
        <dbReference type="ChEBI" id="CHEBI:57919"/>
    </ligand>
</feature>
<protein>
    <recommendedName>
        <fullName evidence="3 7">2-C-methyl-D-erythritol 2,4-cyclodiphosphate synthase</fullName>
        <shortName evidence="7">MECDP-synthase</shortName>
        <shortName evidence="7">MECPP-synthase</shortName>
        <shortName evidence="7">MECPS</shortName>
        <ecNumber evidence="3 7">4.6.1.12</ecNumber>
    </recommendedName>
</protein>
<gene>
    <name evidence="7" type="primary">ispF</name>
    <name evidence="10" type="ORF">CH333_10415</name>
</gene>
<feature type="binding site" evidence="7">
    <location>
        <position position="42"/>
    </location>
    <ligand>
        <name>a divalent metal cation</name>
        <dbReference type="ChEBI" id="CHEBI:60240"/>
    </ligand>
</feature>
<feature type="binding site" evidence="7">
    <location>
        <begin position="56"/>
        <end position="58"/>
    </location>
    <ligand>
        <name>4-CDP-2-C-methyl-D-erythritol 2-phosphate</name>
        <dbReference type="ChEBI" id="CHEBI:57919"/>
    </ligand>
</feature>
<feature type="site" description="Transition state stabilizer" evidence="7">
    <location>
        <position position="34"/>
    </location>
</feature>
<comment type="function">
    <text evidence="7">Involved in the biosynthesis of isopentenyl diphosphate (IPP) and dimethylallyl diphosphate (DMAPP), two major building blocks of isoprenoid compounds. Catalyzes the conversion of 4-diphosphocytidyl-2-C-methyl-D-erythritol 2-phosphate (CDP-ME2P) to 2-C-methyl-D-erythritol 2,4-cyclodiphosphate (ME-CPP) with a corresponding release of cytidine 5-monophosphate (CMP).</text>
</comment>
<evidence type="ECO:0000313" key="10">
    <source>
        <dbReference type="EMBL" id="OYD13679.1"/>
    </source>
</evidence>
<dbReference type="Pfam" id="PF02542">
    <property type="entry name" value="YgbB"/>
    <property type="match status" value="1"/>
</dbReference>
<evidence type="ECO:0000256" key="7">
    <source>
        <dbReference type="HAMAP-Rule" id="MF_00107"/>
    </source>
</evidence>
<evidence type="ECO:0000256" key="6">
    <source>
        <dbReference type="ARBA" id="ARBA00023239"/>
    </source>
</evidence>
<feature type="site" description="Transition state stabilizer" evidence="7">
    <location>
        <position position="130"/>
    </location>
</feature>
<evidence type="ECO:0000256" key="3">
    <source>
        <dbReference type="ARBA" id="ARBA00012579"/>
    </source>
</evidence>
<comment type="caution">
    <text evidence="7">Lacks conserved residue(s) required for the propagation of feature annotation.</text>
</comment>
<dbReference type="CDD" id="cd00554">
    <property type="entry name" value="MECDP_synthase"/>
    <property type="match status" value="1"/>
</dbReference>
<dbReference type="EC" id="4.6.1.12" evidence="3 7"/>
<reference evidence="10 11" key="1">
    <citation type="submission" date="2017-07" db="EMBL/GenBank/DDBJ databases">
        <title>Recovery of genomes from metagenomes via a dereplication, aggregation, and scoring strategy.</title>
        <authorList>
            <person name="Sieber C.M."/>
            <person name="Probst A.J."/>
            <person name="Sharrar A."/>
            <person name="Thomas B.C."/>
            <person name="Hess M."/>
            <person name="Tringe S.G."/>
            <person name="Banfield J.F."/>
        </authorList>
    </citation>
    <scope>NUCLEOTIDE SEQUENCE [LARGE SCALE GENOMIC DNA]</scope>
    <source>
        <strain evidence="10">JGI_Cruoil_03_44_89</strain>
    </source>
</reference>
<dbReference type="GO" id="GO:0008685">
    <property type="term" value="F:2-C-methyl-D-erythritol 2,4-cyclodiphosphate synthase activity"/>
    <property type="evidence" value="ECO:0007669"/>
    <property type="project" value="UniProtKB-UniRule"/>
</dbReference>
<dbReference type="InterPro" id="IPR036571">
    <property type="entry name" value="MECDP_synthase_sf"/>
</dbReference>
<dbReference type="Proteomes" id="UP000215215">
    <property type="component" value="Unassembled WGS sequence"/>
</dbReference>
<accession>A0A235BNR3</accession>